<feature type="signal peptide" evidence="2">
    <location>
        <begin position="1"/>
        <end position="26"/>
    </location>
</feature>
<evidence type="ECO:0000256" key="2">
    <source>
        <dbReference type="SAM" id="SignalP"/>
    </source>
</evidence>
<keyword evidence="2" id="KW-0732">Signal</keyword>
<dbReference type="InterPro" id="IPR050425">
    <property type="entry name" value="NAD(P)_dehydrat-like"/>
</dbReference>
<organism evidence="4 5">
    <name type="scientific">Nitzschia inconspicua</name>
    <dbReference type="NCBI Taxonomy" id="303405"/>
    <lineage>
        <taxon>Eukaryota</taxon>
        <taxon>Sar</taxon>
        <taxon>Stramenopiles</taxon>
        <taxon>Ochrophyta</taxon>
        <taxon>Bacillariophyta</taxon>
        <taxon>Bacillariophyceae</taxon>
        <taxon>Bacillariophycidae</taxon>
        <taxon>Bacillariales</taxon>
        <taxon>Bacillariaceae</taxon>
        <taxon>Nitzschia</taxon>
    </lineage>
</organism>
<accession>A0A9K3KW98</accession>
<dbReference type="GO" id="GO:0016616">
    <property type="term" value="F:oxidoreductase activity, acting on the CH-OH group of donors, NAD or NADP as acceptor"/>
    <property type="evidence" value="ECO:0007669"/>
    <property type="project" value="TreeGrafter"/>
</dbReference>
<evidence type="ECO:0000259" key="3">
    <source>
        <dbReference type="Pfam" id="PF01370"/>
    </source>
</evidence>
<dbReference type="EMBL" id="JAGRRH010000018">
    <property type="protein sequence ID" value="KAG7350431.1"/>
    <property type="molecule type" value="Genomic_DNA"/>
</dbReference>
<gene>
    <name evidence="4" type="ORF">IV203_009791</name>
</gene>
<evidence type="ECO:0000313" key="4">
    <source>
        <dbReference type="EMBL" id="KAG7350431.1"/>
    </source>
</evidence>
<sequence length="402" mass="44028">MTDERRCCQFIGVLFLLLISATVSFALTTNQESRSGNKVSIVTGANGYIGREVVNVLWNREIKDGSISTILCLVRPARVEQEIQFWNRYLQNQPNGCRLEVLPYDMLDGGESILKALRFASTSKSLDSDGNKNIDICVYHIASVFGPSEDHVQTAKDNVQGTKDLFLAMAKIPNCRVVLTSSMAAVRGTGQEPLNGKFYTNQDWNSLSKLHETNWGSSYQWSKAESEHIAWDLAKEFNIPMTSICPSFVFGPPTGTLSEKCDKIPLSSSYSIELVGQWVRGESPVQSRLCVDVRDVAKAHVAAGSLPNAIGERFLVSTEARVSSEKMAEALAKVCRETKLGDPDAISFDGKFQGGAIPIGAQEVEASNRLQDILGVTLRPVEETIADMGRALLVAKDTAVEQ</sequence>
<reference evidence="4" key="1">
    <citation type="journal article" date="2021" name="Sci. Rep.">
        <title>Diploid genomic architecture of Nitzschia inconspicua, an elite biomass production diatom.</title>
        <authorList>
            <person name="Oliver A."/>
            <person name="Podell S."/>
            <person name="Pinowska A."/>
            <person name="Traller J.C."/>
            <person name="Smith S.R."/>
            <person name="McClure R."/>
            <person name="Beliaev A."/>
            <person name="Bohutskyi P."/>
            <person name="Hill E.A."/>
            <person name="Rabines A."/>
            <person name="Zheng H."/>
            <person name="Allen L.Z."/>
            <person name="Kuo A."/>
            <person name="Grigoriev I.V."/>
            <person name="Allen A.E."/>
            <person name="Hazlebeck D."/>
            <person name="Allen E.E."/>
        </authorList>
    </citation>
    <scope>NUCLEOTIDE SEQUENCE</scope>
    <source>
        <strain evidence="4">Hildebrandi</strain>
    </source>
</reference>
<dbReference type="PANTHER" id="PTHR10366">
    <property type="entry name" value="NAD DEPENDENT EPIMERASE/DEHYDRATASE"/>
    <property type="match status" value="1"/>
</dbReference>
<dbReference type="OrthoDB" id="2735536at2759"/>
<dbReference type="Proteomes" id="UP000693970">
    <property type="component" value="Unassembled WGS sequence"/>
</dbReference>
<dbReference type="AlphaFoldDB" id="A0A9K3KW98"/>
<protein>
    <submittedName>
        <fullName evidence="4">NAD-dependent epimerase/dehydratase</fullName>
    </submittedName>
</protein>
<reference evidence="4" key="2">
    <citation type="submission" date="2021-04" db="EMBL/GenBank/DDBJ databases">
        <authorList>
            <person name="Podell S."/>
        </authorList>
    </citation>
    <scope>NUCLEOTIDE SEQUENCE</scope>
    <source>
        <strain evidence="4">Hildebrandi</strain>
    </source>
</reference>
<evidence type="ECO:0000256" key="1">
    <source>
        <dbReference type="ARBA" id="ARBA00023002"/>
    </source>
</evidence>
<keyword evidence="1" id="KW-0560">Oxidoreductase</keyword>
<comment type="caution">
    <text evidence="4">The sequence shown here is derived from an EMBL/GenBank/DDBJ whole genome shotgun (WGS) entry which is preliminary data.</text>
</comment>
<dbReference type="InterPro" id="IPR001509">
    <property type="entry name" value="Epimerase_deHydtase"/>
</dbReference>
<feature type="domain" description="NAD-dependent epimerase/dehydratase" evidence="3">
    <location>
        <begin position="137"/>
        <end position="309"/>
    </location>
</feature>
<dbReference type="PANTHER" id="PTHR10366:SF831">
    <property type="entry name" value="NAD-DEPENDENT EPIMERASE_DEHYDRATASE DOMAIN-CONTAINING PROTEIN"/>
    <property type="match status" value="1"/>
</dbReference>
<proteinExistence type="predicted"/>
<evidence type="ECO:0000313" key="5">
    <source>
        <dbReference type="Proteomes" id="UP000693970"/>
    </source>
</evidence>
<name>A0A9K3KW98_9STRA</name>
<feature type="chain" id="PRO_5039944401" evidence="2">
    <location>
        <begin position="27"/>
        <end position="402"/>
    </location>
</feature>
<dbReference type="Pfam" id="PF01370">
    <property type="entry name" value="Epimerase"/>
    <property type="match status" value="1"/>
</dbReference>
<keyword evidence="5" id="KW-1185">Reference proteome</keyword>